<name>A0A644ZPC8_9ZZZZ</name>
<proteinExistence type="predicted"/>
<accession>A0A644ZPC8</accession>
<reference evidence="1" key="1">
    <citation type="submission" date="2019-08" db="EMBL/GenBank/DDBJ databases">
        <authorList>
            <person name="Kucharzyk K."/>
            <person name="Murdoch R.W."/>
            <person name="Higgins S."/>
            <person name="Loffler F."/>
        </authorList>
    </citation>
    <scope>NUCLEOTIDE SEQUENCE</scope>
</reference>
<dbReference type="EMBL" id="VSSQ01009862">
    <property type="protein sequence ID" value="MPM42800.1"/>
    <property type="molecule type" value="Genomic_DNA"/>
</dbReference>
<comment type="caution">
    <text evidence="1">The sequence shown here is derived from an EMBL/GenBank/DDBJ whole genome shotgun (WGS) entry which is preliminary data.</text>
</comment>
<protein>
    <submittedName>
        <fullName evidence="1">Uncharacterized protein</fullName>
    </submittedName>
</protein>
<sequence>MESVAEVIDGMDGKNLEDYISIIDKFEQSKEKDAECWSFSMYWSGVPLCHDEDIIEYVRDRRSKTPNQYAKRKYAIFLTHCKLSEAKIISLCEELVPVFEESYRIFNPLDFLDLVDVFETVKATGNHALIDKYVRLITYIVEDLDFERIDNTLIPHIIENLEVFGSEWLMSYLEKTKLLTRCFGMKNIDKEDVKHYEFQRCDCLFPILNELYRNGHLELTEEIIRKNTKTFFRKYWDRQDSDGGLNRFISKIYPLQFNKTTTIDDITKASYHYPQFDENGKELPKPASVRGVEGWQTNIIGKQEQRKILELFPHTVKLEEIPEREGKGKRPDYVITEGDEILIEVYSDPAEPNFNGNNEAVTKNAIEISCNHAKDKGLKWPTKKYKLKSPKYFAAYICHDPGMIMRFHRDIDYLKKIIKENVDESKVDGVLIWLGSIEKGRRREKMMAFSKPGRMPMILNDLVDKHYLE</sequence>
<dbReference type="AlphaFoldDB" id="A0A644ZPC8"/>
<organism evidence="1">
    <name type="scientific">bioreactor metagenome</name>
    <dbReference type="NCBI Taxonomy" id="1076179"/>
    <lineage>
        <taxon>unclassified sequences</taxon>
        <taxon>metagenomes</taxon>
        <taxon>ecological metagenomes</taxon>
    </lineage>
</organism>
<evidence type="ECO:0000313" key="1">
    <source>
        <dbReference type="EMBL" id="MPM42800.1"/>
    </source>
</evidence>
<gene>
    <name evidence="1" type="ORF">SDC9_89471</name>
</gene>